<dbReference type="Pfam" id="PF13470">
    <property type="entry name" value="PIN_3"/>
    <property type="match status" value="1"/>
</dbReference>
<dbReference type="InterPro" id="IPR002716">
    <property type="entry name" value="PIN_dom"/>
</dbReference>
<feature type="domain" description="PIN" evidence="1">
    <location>
        <begin position="6"/>
        <end position="118"/>
    </location>
</feature>
<dbReference type="InterPro" id="IPR029060">
    <property type="entry name" value="PIN-like_dom_sf"/>
</dbReference>
<dbReference type="NCBIfam" id="TIGR00305">
    <property type="entry name" value="putative toxin-antitoxin system toxin component, PIN family"/>
    <property type="match status" value="1"/>
</dbReference>
<reference evidence="3" key="1">
    <citation type="submission" date="2016-10" db="EMBL/GenBank/DDBJ databases">
        <authorList>
            <person name="Varghese N."/>
            <person name="Submissions S."/>
        </authorList>
    </citation>
    <scope>NUCLEOTIDE SEQUENCE [LARGE SCALE GENOMIC DNA]</scope>
    <source>
        <strain evidence="3">DSM 23445</strain>
    </source>
</reference>
<organism evidence="2 3">
    <name type="scientific">Algoriphagus locisalis</name>
    <dbReference type="NCBI Taxonomy" id="305507"/>
    <lineage>
        <taxon>Bacteria</taxon>
        <taxon>Pseudomonadati</taxon>
        <taxon>Bacteroidota</taxon>
        <taxon>Cytophagia</taxon>
        <taxon>Cytophagales</taxon>
        <taxon>Cyclobacteriaceae</taxon>
        <taxon>Algoriphagus</taxon>
    </lineage>
</organism>
<dbReference type="Gene3D" id="3.40.50.1010">
    <property type="entry name" value="5'-nuclease"/>
    <property type="match status" value="1"/>
</dbReference>
<evidence type="ECO:0000259" key="1">
    <source>
        <dbReference type="SMART" id="SM00670"/>
    </source>
</evidence>
<dbReference type="PANTHER" id="PTHR34610:SF3">
    <property type="entry name" value="SSL7007 PROTEIN"/>
    <property type="match status" value="1"/>
</dbReference>
<dbReference type="EMBL" id="FPBF01000005">
    <property type="protein sequence ID" value="SFU04149.1"/>
    <property type="molecule type" value="Genomic_DNA"/>
</dbReference>
<dbReference type="SMART" id="SM00670">
    <property type="entry name" value="PINc"/>
    <property type="match status" value="1"/>
</dbReference>
<dbReference type="SUPFAM" id="SSF88723">
    <property type="entry name" value="PIN domain-like"/>
    <property type="match status" value="1"/>
</dbReference>
<dbReference type="Proteomes" id="UP000199673">
    <property type="component" value="Unassembled WGS sequence"/>
</dbReference>
<proteinExistence type="predicted"/>
<dbReference type="STRING" id="305507.SAMN04489724_3551"/>
<dbReference type="InterPro" id="IPR002850">
    <property type="entry name" value="PIN_toxin-like"/>
</dbReference>
<accession>A0A1I7CXL8</accession>
<sequence length="140" mass="15980">MKDREIKVIFDTNVWISFLIGKSLSKLKHLISNGVVKIVTTDQLLLEIKKVSQREKLKKYFPPDSVNDLIDLLESIAVKVEISPTHFVSRDPKDNFLLDLIDYAKADFLVTGDKDLLELNPFKTAQIVTPSTFASVLERY</sequence>
<gene>
    <name evidence="2" type="ORF">SAMN04489724_3551</name>
</gene>
<name>A0A1I7CXL8_9BACT</name>
<protein>
    <recommendedName>
        <fullName evidence="1">PIN domain-containing protein</fullName>
    </recommendedName>
</protein>
<dbReference type="OrthoDB" id="597986at2"/>
<evidence type="ECO:0000313" key="2">
    <source>
        <dbReference type="EMBL" id="SFU04149.1"/>
    </source>
</evidence>
<dbReference type="PANTHER" id="PTHR34610">
    <property type="entry name" value="SSL7007 PROTEIN"/>
    <property type="match status" value="1"/>
</dbReference>
<dbReference type="RefSeq" id="WP_091695927.1">
    <property type="nucleotide sequence ID" value="NZ_FPBF01000005.1"/>
</dbReference>
<evidence type="ECO:0000313" key="3">
    <source>
        <dbReference type="Proteomes" id="UP000199673"/>
    </source>
</evidence>
<dbReference type="AlphaFoldDB" id="A0A1I7CXL8"/>
<keyword evidence="3" id="KW-1185">Reference proteome</keyword>